<proteinExistence type="predicted"/>
<evidence type="ECO:0000256" key="6">
    <source>
        <dbReference type="ARBA" id="ARBA00023157"/>
    </source>
</evidence>
<dbReference type="Pfam" id="PF13582">
    <property type="entry name" value="Reprolysin_3"/>
    <property type="match status" value="1"/>
</dbReference>
<comment type="caution">
    <text evidence="8">Lacks conserved residue(s) required for the propagation of feature annotation.</text>
</comment>
<feature type="compositionally biased region" description="Basic residues" evidence="9">
    <location>
        <begin position="208"/>
        <end position="229"/>
    </location>
</feature>
<dbReference type="GO" id="GO:0006508">
    <property type="term" value="P:proteolysis"/>
    <property type="evidence" value="ECO:0007669"/>
    <property type="project" value="UniProtKB-KW"/>
</dbReference>
<evidence type="ECO:0000256" key="8">
    <source>
        <dbReference type="PROSITE-ProRule" id="PRU00276"/>
    </source>
</evidence>
<evidence type="ECO:0000256" key="2">
    <source>
        <dbReference type="ARBA" id="ARBA00022723"/>
    </source>
</evidence>
<evidence type="ECO:0000259" key="11">
    <source>
        <dbReference type="PROSITE" id="PS50215"/>
    </source>
</evidence>
<dbReference type="KEGG" id="lak:106173472"/>
<dbReference type="InterPro" id="IPR041645">
    <property type="entry name" value="ADAMTS_CR_2"/>
</dbReference>
<dbReference type="GO" id="GO:0004222">
    <property type="term" value="F:metalloendopeptidase activity"/>
    <property type="evidence" value="ECO:0007669"/>
    <property type="project" value="InterPro"/>
</dbReference>
<evidence type="ECO:0000256" key="1">
    <source>
        <dbReference type="ARBA" id="ARBA00022670"/>
    </source>
</evidence>
<dbReference type="InParanoid" id="A0A1S3JI21"/>
<evidence type="ECO:0000313" key="13">
    <source>
        <dbReference type="RefSeq" id="XP_013410065.1"/>
    </source>
</evidence>
<accession>A0A1S3JI21</accession>
<keyword evidence="3" id="KW-0378">Hydrolase</keyword>
<keyword evidence="6" id="KW-1015">Disulfide bond</keyword>
<dbReference type="RefSeq" id="XP_013410065.1">
    <property type="nucleotide sequence ID" value="XM_013554611.1"/>
</dbReference>
<name>A0A1S3JI21_LINAN</name>
<evidence type="ECO:0000256" key="3">
    <source>
        <dbReference type="ARBA" id="ARBA00022801"/>
    </source>
</evidence>
<dbReference type="GeneID" id="106173472"/>
<evidence type="ECO:0000256" key="7">
    <source>
        <dbReference type="ARBA" id="ARBA00023180"/>
    </source>
</evidence>
<feature type="binding site" evidence="8">
    <location>
        <position position="421"/>
    </location>
    <ligand>
        <name>Zn(2+)</name>
        <dbReference type="ChEBI" id="CHEBI:29105"/>
        <note>catalytic</note>
    </ligand>
</feature>
<dbReference type="GO" id="GO:0046872">
    <property type="term" value="F:metal ion binding"/>
    <property type="evidence" value="ECO:0007669"/>
    <property type="project" value="UniProtKB-KW"/>
</dbReference>
<feature type="binding site" evidence="8">
    <location>
        <position position="415"/>
    </location>
    <ligand>
        <name>Zn(2+)</name>
        <dbReference type="ChEBI" id="CHEBI:29105"/>
        <note>catalytic</note>
    </ligand>
</feature>
<keyword evidence="7" id="KW-0325">Glycoprotein</keyword>
<dbReference type="PROSITE" id="PS50215">
    <property type="entry name" value="ADAM_MEPRO"/>
    <property type="match status" value="1"/>
</dbReference>
<sequence length="583" mass="65781">MKLGSILPTLLLRSCISCLDAAHIDWTPDEGLDFQLVTVRELPQAAVRGRVERGLDENLATRRYQFDAYSKHFDLRLHRNSRIDINSIPVYYVADDGSILKKEEESEDDFVLYQDKGSNAAVGMSVVADKEKLEGFVVDGDTMYELRHVADDNYHVVRKKIESINAVDGRGFIDTDTEVRHFGGTKEGNAQERRSAKTISLPEPPLLRTKRHGKKTKKTKTKKNKKSPKAKGSPRFSGNHIDACVELLILSDDSMWDFYMARNDQNVDKTEWELKRLYAQTTNMLDLTFQRIEDPDLNIHVVLSAYVIVTNSSQAPGFGRYTFPGEPERLDRVLVDGYETYDYWREFLQKSYNSFPKHDHGMAFTRRDITSRTPEKPYLLGLANVGAICNGAGSTSLVEDSGLLSYLTAAHELGHSLGALHDVTPACQGYLMAASVFELNVTTLFQLYKFSSCSIEKFKETLTNACCLADGGQYENEKEYKHLTKKLHGDQYDADEQCQLVFGNESKACTPIESPEFCHFLLCNTTTTCHNQLNPMDGTFCGKGKWCIEGDCVSKRAPLPSHYTQRRGASGEPTSWCSEVRRK</sequence>
<feature type="region of interest" description="Disordered" evidence="9">
    <location>
        <begin position="180"/>
        <end position="237"/>
    </location>
</feature>
<organism evidence="12 13">
    <name type="scientific">Lingula anatina</name>
    <name type="common">Brachiopod</name>
    <name type="synonym">Lingula unguis</name>
    <dbReference type="NCBI Taxonomy" id="7574"/>
    <lineage>
        <taxon>Eukaryota</taxon>
        <taxon>Metazoa</taxon>
        <taxon>Spiralia</taxon>
        <taxon>Lophotrochozoa</taxon>
        <taxon>Brachiopoda</taxon>
        <taxon>Linguliformea</taxon>
        <taxon>Lingulata</taxon>
        <taxon>Lingulida</taxon>
        <taxon>Linguloidea</taxon>
        <taxon>Lingulidae</taxon>
        <taxon>Lingula</taxon>
    </lineage>
</organism>
<dbReference type="Gene3D" id="3.40.1620.60">
    <property type="match status" value="1"/>
</dbReference>
<keyword evidence="12" id="KW-1185">Reference proteome</keyword>
<dbReference type="InterPro" id="IPR024079">
    <property type="entry name" value="MetalloPept_cat_dom_sf"/>
</dbReference>
<dbReference type="SUPFAM" id="SSF55486">
    <property type="entry name" value="Metalloproteases ('zincins'), catalytic domain"/>
    <property type="match status" value="1"/>
</dbReference>
<keyword evidence="10" id="KW-0732">Signal</keyword>
<feature type="signal peptide" evidence="10">
    <location>
        <begin position="1"/>
        <end position="21"/>
    </location>
</feature>
<evidence type="ECO:0000256" key="9">
    <source>
        <dbReference type="SAM" id="MobiDB-lite"/>
    </source>
</evidence>
<keyword evidence="2 8" id="KW-0479">Metal-binding</keyword>
<feature type="domain" description="Peptidase M12B" evidence="11">
    <location>
        <begin position="243"/>
        <end position="464"/>
    </location>
</feature>
<dbReference type="InterPro" id="IPR006586">
    <property type="entry name" value="ADAM_Cys-rich"/>
</dbReference>
<dbReference type="SMART" id="SM00608">
    <property type="entry name" value="ACR"/>
    <property type="match status" value="1"/>
</dbReference>
<dbReference type="InterPro" id="IPR001590">
    <property type="entry name" value="Peptidase_M12B"/>
</dbReference>
<keyword evidence="4 8" id="KW-0862">Zinc</keyword>
<gene>
    <name evidence="13" type="primary">LOC106173472</name>
</gene>
<evidence type="ECO:0000256" key="4">
    <source>
        <dbReference type="ARBA" id="ARBA00022833"/>
    </source>
</evidence>
<protein>
    <submittedName>
        <fullName evidence="13">A disintegrin and metalloproteinase with thrombospondin motifs 7-like isoform X1</fullName>
    </submittedName>
</protein>
<feature type="active site" evidence="8">
    <location>
        <position position="412"/>
    </location>
</feature>
<reference evidence="13" key="1">
    <citation type="submission" date="2025-08" db="UniProtKB">
        <authorList>
            <consortium name="RefSeq"/>
        </authorList>
    </citation>
    <scope>IDENTIFICATION</scope>
    <source>
        <tissue evidence="13">Gonads</tissue>
    </source>
</reference>
<evidence type="ECO:0000256" key="10">
    <source>
        <dbReference type="SAM" id="SignalP"/>
    </source>
</evidence>
<dbReference type="Gene3D" id="3.40.390.10">
    <property type="entry name" value="Collagenase (Catalytic Domain)"/>
    <property type="match status" value="1"/>
</dbReference>
<feature type="binding site" evidence="8">
    <location>
        <position position="411"/>
    </location>
    <ligand>
        <name>Zn(2+)</name>
        <dbReference type="ChEBI" id="CHEBI:29105"/>
        <note>catalytic</note>
    </ligand>
</feature>
<keyword evidence="5" id="KW-0482">Metalloprotease</keyword>
<dbReference type="Pfam" id="PF17771">
    <property type="entry name" value="ADAMTS_CR_2"/>
    <property type="match status" value="1"/>
</dbReference>
<dbReference type="Proteomes" id="UP000085678">
    <property type="component" value="Unplaced"/>
</dbReference>
<evidence type="ECO:0000313" key="12">
    <source>
        <dbReference type="Proteomes" id="UP000085678"/>
    </source>
</evidence>
<evidence type="ECO:0000256" key="5">
    <source>
        <dbReference type="ARBA" id="ARBA00023049"/>
    </source>
</evidence>
<dbReference type="PANTHER" id="PTHR11905:SF159">
    <property type="entry name" value="ADAM METALLOPROTEASE"/>
    <property type="match status" value="1"/>
</dbReference>
<dbReference type="PANTHER" id="PTHR11905">
    <property type="entry name" value="ADAM A DISINTEGRIN AND METALLOPROTEASE DOMAIN"/>
    <property type="match status" value="1"/>
</dbReference>
<dbReference type="AlphaFoldDB" id="A0A1S3JI21"/>
<dbReference type="OrthoDB" id="10035764at2759"/>
<feature type="chain" id="PRO_5010324464" evidence="10">
    <location>
        <begin position="22"/>
        <end position="583"/>
    </location>
</feature>
<keyword evidence="1" id="KW-0645">Protease</keyword>